<evidence type="ECO:0000313" key="3">
    <source>
        <dbReference type="EMBL" id="MBN8659040.1"/>
    </source>
</evidence>
<evidence type="ECO:0000313" key="4">
    <source>
        <dbReference type="Proteomes" id="UP000664277"/>
    </source>
</evidence>
<protein>
    <submittedName>
        <fullName evidence="3">Uncharacterized protein</fullName>
    </submittedName>
</protein>
<evidence type="ECO:0000256" key="1">
    <source>
        <dbReference type="SAM" id="MobiDB-lite"/>
    </source>
</evidence>
<feature type="chain" id="PRO_5035192407" evidence="2">
    <location>
        <begin position="24"/>
        <end position="172"/>
    </location>
</feature>
<feature type="signal peptide" evidence="2">
    <location>
        <begin position="1"/>
        <end position="23"/>
    </location>
</feature>
<comment type="caution">
    <text evidence="3">The sequence shown here is derived from an EMBL/GenBank/DDBJ whole genome shotgun (WGS) entry which is preliminary data.</text>
</comment>
<keyword evidence="2" id="KW-0732">Signal</keyword>
<reference evidence="3" key="1">
    <citation type="submission" date="2021-02" db="EMBL/GenBank/DDBJ databases">
        <title>Genome-Resolved Metagenomics of a Microbial Community Performing Photosynthetic Biological Nutrient Removal.</title>
        <authorList>
            <person name="Mcdaniel E.A."/>
        </authorList>
    </citation>
    <scope>NUCLEOTIDE SEQUENCE</scope>
    <source>
        <strain evidence="3">UWPOB_OBS1</strain>
    </source>
</reference>
<evidence type="ECO:0000256" key="2">
    <source>
        <dbReference type="SAM" id="SignalP"/>
    </source>
</evidence>
<dbReference type="Proteomes" id="UP000664277">
    <property type="component" value="Unassembled WGS sequence"/>
</dbReference>
<proteinExistence type="predicted"/>
<feature type="region of interest" description="Disordered" evidence="1">
    <location>
        <begin position="32"/>
        <end position="59"/>
    </location>
</feature>
<feature type="compositionally biased region" description="Basic and acidic residues" evidence="1">
    <location>
        <begin position="32"/>
        <end position="45"/>
    </location>
</feature>
<accession>A0A8J7PFJ1</accession>
<dbReference type="AlphaFoldDB" id="A0A8J7PFJ1"/>
<gene>
    <name evidence="3" type="ORF">J0M35_01655</name>
</gene>
<dbReference type="EMBL" id="JAFLCK010000001">
    <property type="protein sequence ID" value="MBN8659040.1"/>
    <property type="molecule type" value="Genomic_DNA"/>
</dbReference>
<name>A0A8J7PFJ1_9BACT</name>
<sequence length="172" mass="18606">MNRTSLPLLSVLSVLLMQNAAFAQGEQLELKGYKDNDPSKQEKAAAKTSQPGDSVPVRPLLDNGQYVPPDGVIDGSNLKQFLNSGPVIDPREMEEASIQADNMMQMPAEAPNGRKPKKRKGFFGAISRGWENTCNAIGFPVGKNDDIGVDASLSSDLPQEVRDAYGAYNPNK</sequence>
<organism evidence="3 4">
    <name type="scientific">Candidatus Obscuribacter phosphatis</name>
    <dbReference type="NCBI Taxonomy" id="1906157"/>
    <lineage>
        <taxon>Bacteria</taxon>
        <taxon>Bacillati</taxon>
        <taxon>Candidatus Melainabacteria</taxon>
        <taxon>Candidatus Obscuribacterales</taxon>
        <taxon>Candidatus Obscuribacteraceae</taxon>
        <taxon>Candidatus Obscuribacter</taxon>
    </lineage>
</organism>